<comment type="caution">
    <text evidence="8">The sequence shown here is derived from an EMBL/GenBank/DDBJ whole genome shotgun (WGS) entry which is preliminary data.</text>
</comment>
<evidence type="ECO:0000256" key="3">
    <source>
        <dbReference type="ARBA" id="ARBA00022692"/>
    </source>
</evidence>
<dbReference type="GO" id="GO:0015171">
    <property type="term" value="F:amino acid transmembrane transporter activity"/>
    <property type="evidence" value="ECO:0007669"/>
    <property type="project" value="TreeGrafter"/>
</dbReference>
<organism evidence="8 9">
    <name type="scientific">Oryctes borbonicus</name>
    <dbReference type="NCBI Taxonomy" id="1629725"/>
    <lineage>
        <taxon>Eukaryota</taxon>
        <taxon>Metazoa</taxon>
        <taxon>Ecdysozoa</taxon>
        <taxon>Arthropoda</taxon>
        <taxon>Hexapoda</taxon>
        <taxon>Insecta</taxon>
        <taxon>Pterygota</taxon>
        <taxon>Neoptera</taxon>
        <taxon>Endopterygota</taxon>
        <taxon>Coleoptera</taxon>
        <taxon>Polyphaga</taxon>
        <taxon>Scarabaeiformia</taxon>
        <taxon>Scarabaeidae</taxon>
        <taxon>Dynastinae</taxon>
        <taxon>Oryctes</taxon>
    </lineage>
</organism>
<feature type="region of interest" description="Disordered" evidence="6">
    <location>
        <begin position="426"/>
        <end position="445"/>
    </location>
</feature>
<dbReference type="GO" id="GO:0005886">
    <property type="term" value="C:plasma membrane"/>
    <property type="evidence" value="ECO:0007669"/>
    <property type="project" value="TreeGrafter"/>
</dbReference>
<dbReference type="PANTHER" id="PTHR43243">
    <property type="entry name" value="INNER MEMBRANE TRANSPORTER YGJI-RELATED"/>
    <property type="match status" value="1"/>
</dbReference>
<evidence type="ECO:0000256" key="6">
    <source>
        <dbReference type="SAM" id="MobiDB-lite"/>
    </source>
</evidence>
<dbReference type="FunFam" id="1.20.1740.10:FF:000010">
    <property type="entry name" value="probable cationic amino acid transporter"/>
    <property type="match status" value="1"/>
</dbReference>
<dbReference type="EMBL" id="LJIG01009402">
    <property type="protein sequence ID" value="KRT83151.1"/>
    <property type="molecule type" value="Genomic_DNA"/>
</dbReference>
<feature type="transmembrane region" description="Helical" evidence="7">
    <location>
        <begin position="272"/>
        <end position="298"/>
    </location>
</feature>
<feature type="transmembrane region" description="Helical" evidence="7">
    <location>
        <begin position="104"/>
        <end position="125"/>
    </location>
</feature>
<feature type="transmembrane region" description="Helical" evidence="7">
    <location>
        <begin position="173"/>
        <end position="190"/>
    </location>
</feature>
<evidence type="ECO:0000313" key="8">
    <source>
        <dbReference type="EMBL" id="KRT83151.1"/>
    </source>
</evidence>
<feature type="transmembrane region" description="Helical" evidence="7">
    <location>
        <begin position="395"/>
        <end position="414"/>
    </location>
</feature>
<gene>
    <name evidence="8" type="ORF">AMK59_3496</name>
</gene>
<feature type="non-terminal residue" evidence="8">
    <location>
        <position position="476"/>
    </location>
</feature>
<proteinExistence type="predicted"/>
<sequence length="476" mass="50523">MPSSRKMILGHVMSGLCSKMNRTKQLPVDVMETPLNRCLNTFDITLLGVGHMVGAGIYVLAGTVTRDVAGPGIILSFLLAGLASLLSALCYAEFGTRVPKAGSAYVYTYISVGEFWAFVIGWNILLEHMIGAASVARAWSGYVDSLFGGMISNTTISLTGELHEQLLGKYPDILAFAVCVVYALLLGIGVKGSSIVNSFLTLVNLSVMALVIVVGFYYSNDENWTSQKGGFLPYGFGGVIAGAATCFYAFVGFDSIATSGEEAKNPSFSIPMATVISMGVVTLGYILVCAALTLLVPYYEINPNAALPEAFAGVGMHWVKYVVSLGAICGMTTTLFGSLFSLPRCMYAMAVDGLLFSFLGDINSKTQVPLTNLIISGVFTSLIALLFDLEKLVEFMSIGTLLAYTIVSASVIILRYRPTVATSKSALTPNSEMSGSTSEPTTPSSDVMCLTGSLRPKYSWLGPLLGHCEPGCAVIT</sequence>
<dbReference type="Gene3D" id="1.20.1740.10">
    <property type="entry name" value="Amino acid/polyamine transporter I"/>
    <property type="match status" value="1"/>
</dbReference>
<comment type="subcellular location">
    <subcellularLocation>
        <location evidence="1">Membrane</location>
        <topology evidence="1">Multi-pass membrane protein</topology>
    </subcellularLocation>
</comment>
<keyword evidence="4 7" id="KW-1133">Transmembrane helix</keyword>
<feature type="transmembrane region" description="Helical" evidence="7">
    <location>
        <begin position="199"/>
        <end position="219"/>
    </location>
</feature>
<keyword evidence="3 7" id="KW-0812">Transmembrane</keyword>
<dbReference type="Pfam" id="PF13520">
    <property type="entry name" value="AA_permease_2"/>
    <property type="match status" value="1"/>
</dbReference>
<dbReference type="AlphaFoldDB" id="A0A0T6B709"/>
<dbReference type="Proteomes" id="UP000051574">
    <property type="component" value="Unassembled WGS sequence"/>
</dbReference>
<evidence type="ECO:0000256" key="7">
    <source>
        <dbReference type="SAM" id="Phobius"/>
    </source>
</evidence>
<evidence type="ECO:0000256" key="2">
    <source>
        <dbReference type="ARBA" id="ARBA00022448"/>
    </source>
</evidence>
<feature type="transmembrane region" description="Helical" evidence="7">
    <location>
        <begin position="73"/>
        <end position="92"/>
    </location>
</feature>
<evidence type="ECO:0000256" key="4">
    <source>
        <dbReference type="ARBA" id="ARBA00022989"/>
    </source>
</evidence>
<keyword evidence="2" id="KW-0813">Transport</keyword>
<keyword evidence="9" id="KW-1185">Reference proteome</keyword>
<feature type="compositionally biased region" description="Low complexity" evidence="6">
    <location>
        <begin position="431"/>
        <end position="445"/>
    </location>
</feature>
<dbReference type="PIRSF" id="PIRSF006060">
    <property type="entry name" value="AA_transporter"/>
    <property type="match status" value="1"/>
</dbReference>
<keyword evidence="5 7" id="KW-0472">Membrane</keyword>
<reference evidence="8 9" key="1">
    <citation type="submission" date="2015-09" db="EMBL/GenBank/DDBJ databases">
        <title>Draft genome of the scarab beetle Oryctes borbonicus.</title>
        <authorList>
            <person name="Meyer J.M."/>
            <person name="Markov G.V."/>
            <person name="Baskaran P."/>
            <person name="Herrmann M."/>
            <person name="Sommer R.J."/>
            <person name="Roedelsperger C."/>
        </authorList>
    </citation>
    <scope>NUCLEOTIDE SEQUENCE [LARGE SCALE GENOMIC DNA]</scope>
    <source>
        <strain evidence="8">OB123</strain>
        <tissue evidence="8">Whole animal</tissue>
    </source>
</reference>
<feature type="transmembrane region" description="Helical" evidence="7">
    <location>
        <begin position="231"/>
        <end position="251"/>
    </location>
</feature>
<evidence type="ECO:0000256" key="5">
    <source>
        <dbReference type="ARBA" id="ARBA00023136"/>
    </source>
</evidence>
<evidence type="ECO:0000313" key="9">
    <source>
        <dbReference type="Proteomes" id="UP000051574"/>
    </source>
</evidence>
<accession>A0A0T6B709</accession>
<feature type="transmembrane region" description="Helical" evidence="7">
    <location>
        <begin position="41"/>
        <end position="61"/>
    </location>
</feature>
<feature type="transmembrane region" description="Helical" evidence="7">
    <location>
        <begin position="318"/>
        <end position="340"/>
    </location>
</feature>
<protein>
    <submittedName>
        <fullName evidence="8">Amino acid permease</fullName>
    </submittedName>
</protein>
<name>A0A0T6B709_9SCAR</name>
<feature type="transmembrane region" description="Helical" evidence="7">
    <location>
        <begin position="370"/>
        <end position="389"/>
    </location>
</feature>
<dbReference type="PANTHER" id="PTHR43243:SF4">
    <property type="entry name" value="CATIONIC AMINO ACID TRANSPORTER 4"/>
    <property type="match status" value="1"/>
</dbReference>
<evidence type="ECO:0000256" key="1">
    <source>
        <dbReference type="ARBA" id="ARBA00004141"/>
    </source>
</evidence>
<dbReference type="OrthoDB" id="3900342at2759"/>
<dbReference type="InterPro" id="IPR002293">
    <property type="entry name" value="AA/rel_permease1"/>
</dbReference>